<dbReference type="GO" id="GO:0008654">
    <property type="term" value="P:phospholipid biosynthetic process"/>
    <property type="evidence" value="ECO:0007669"/>
    <property type="project" value="InterPro"/>
</dbReference>
<dbReference type="InterPro" id="IPR045540">
    <property type="entry name" value="YegS/DAGK_C"/>
</dbReference>
<gene>
    <name evidence="2" type="ORF">SE17_17825</name>
</gene>
<protein>
    <recommendedName>
        <fullName evidence="1">DAGKc domain-containing protein</fullName>
    </recommendedName>
</protein>
<reference evidence="2 3" key="1">
    <citation type="submission" date="2015-09" db="EMBL/GenBank/DDBJ databases">
        <title>Draft genome sequence of Kouleothrix aurantiaca JCM 19913.</title>
        <authorList>
            <person name="Hemp J."/>
        </authorList>
    </citation>
    <scope>NUCLEOTIDE SEQUENCE [LARGE SCALE GENOMIC DNA]</scope>
    <source>
        <strain evidence="2 3">COM-B</strain>
    </source>
</reference>
<dbReference type="InterPro" id="IPR016064">
    <property type="entry name" value="NAD/diacylglycerol_kinase_sf"/>
</dbReference>
<organism evidence="2 3">
    <name type="scientific">Kouleothrix aurantiaca</name>
    <dbReference type="NCBI Taxonomy" id="186479"/>
    <lineage>
        <taxon>Bacteria</taxon>
        <taxon>Bacillati</taxon>
        <taxon>Chloroflexota</taxon>
        <taxon>Chloroflexia</taxon>
        <taxon>Chloroflexales</taxon>
        <taxon>Roseiflexineae</taxon>
        <taxon>Roseiflexaceae</taxon>
        <taxon>Kouleothrix</taxon>
    </lineage>
</organism>
<dbReference type="PANTHER" id="PTHR30492">
    <property type="entry name" value="METHYLGLYOXAL SYNTHASE"/>
    <property type="match status" value="1"/>
</dbReference>
<proteinExistence type="predicted"/>
<comment type="caution">
    <text evidence="2">The sequence shown here is derived from an EMBL/GenBank/DDBJ whole genome shotgun (WGS) entry which is preliminary data.</text>
</comment>
<dbReference type="PROSITE" id="PS50146">
    <property type="entry name" value="DAGK"/>
    <property type="match status" value="1"/>
</dbReference>
<dbReference type="AlphaFoldDB" id="A0A0P9DPK0"/>
<dbReference type="GO" id="GO:0005829">
    <property type="term" value="C:cytosol"/>
    <property type="evidence" value="ECO:0007669"/>
    <property type="project" value="TreeGrafter"/>
</dbReference>
<dbReference type="InterPro" id="IPR001206">
    <property type="entry name" value="Diacylglycerol_kinase_cat_dom"/>
</dbReference>
<name>A0A0P9DPK0_9CHLR</name>
<evidence type="ECO:0000313" key="2">
    <source>
        <dbReference type="EMBL" id="KPV52043.1"/>
    </source>
</evidence>
<dbReference type="PANTHER" id="PTHR30492:SF0">
    <property type="entry name" value="METHYLGLYOXAL SYNTHASE"/>
    <property type="match status" value="1"/>
</dbReference>
<dbReference type="GO" id="GO:0005524">
    <property type="term" value="F:ATP binding"/>
    <property type="evidence" value="ECO:0007669"/>
    <property type="project" value="InterPro"/>
</dbReference>
<feature type="domain" description="DAGKc" evidence="1">
    <location>
        <begin position="18"/>
        <end position="150"/>
    </location>
</feature>
<dbReference type="Gene3D" id="3.40.50.10330">
    <property type="entry name" value="Probable inorganic polyphosphate/atp-NAD kinase, domain 1"/>
    <property type="match status" value="1"/>
</dbReference>
<dbReference type="SUPFAM" id="SSF111331">
    <property type="entry name" value="NAD kinase/diacylglycerol kinase-like"/>
    <property type="match status" value="1"/>
</dbReference>
<dbReference type="InterPro" id="IPR004363">
    <property type="entry name" value="Methylgl_synth"/>
</dbReference>
<sequence length="336" mass="35991">MTDLQDVADTTTVSREPGSGQRVFVVLNPMAGSCTADDVRNALQQHFGEDTTVDIYETTGADDEDVAEIVRREAAKGVALVGAAGGDGTVSEVAEGLIGSDIPMGIIPVGTANVFARELELPMTLDDACALLAGQYGTTKIDAMKVGDDYFILQIGIGLDSLMIRDTEREAKRRFGRAAYIWTMLTRFVGYQPVRFTIQADGQRVRPRASQVLIANGGVLGVPPFRWGPNISPDDGKINVCIVSARTALDYLGLIWHTILGQQRRDRNVRYLAAANSIVISADHPLPVQADGEILGNTPIQIQVVPHAVAVIVPQKETATEQAADRAKAAERAVAA</sequence>
<dbReference type="EMBL" id="LJCR01000680">
    <property type="protein sequence ID" value="KPV52043.1"/>
    <property type="molecule type" value="Genomic_DNA"/>
</dbReference>
<dbReference type="Pfam" id="PF19279">
    <property type="entry name" value="YegS_C"/>
    <property type="match status" value="1"/>
</dbReference>
<dbReference type="GO" id="GO:0016301">
    <property type="term" value="F:kinase activity"/>
    <property type="evidence" value="ECO:0007669"/>
    <property type="project" value="InterPro"/>
</dbReference>
<dbReference type="NCBIfam" id="TIGR00147">
    <property type="entry name" value="YegS/Rv2252/BmrU family lipid kinase"/>
    <property type="match status" value="1"/>
</dbReference>
<keyword evidence="3" id="KW-1185">Reference proteome</keyword>
<dbReference type="GO" id="GO:0008929">
    <property type="term" value="F:methylglyoxal synthase activity"/>
    <property type="evidence" value="ECO:0007669"/>
    <property type="project" value="InterPro"/>
</dbReference>
<evidence type="ECO:0000259" key="1">
    <source>
        <dbReference type="PROSITE" id="PS50146"/>
    </source>
</evidence>
<dbReference type="Pfam" id="PF00781">
    <property type="entry name" value="DAGK_cat"/>
    <property type="match status" value="1"/>
</dbReference>
<evidence type="ECO:0000313" key="3">
    <source>
        <dbReference type="Proteomes" id="UP000050509"/>
    </source>
</evidence>
<accession>A0A0P9DPK0</accession>
<dbReference type="SMART" id="SM00046">
    <property type="entry name" value="DAGKc"/>
    <property type="match status" value="1"/>
</dbReference>
<dbReference type="Gene3D" id="2.60.200.40">
    <property type="match status" value="1"/>
</dbReference>
<dbReference type="InterPro" id="IPR005218">
    <property type="entry name" value="Diacylglycerol/lipid_kinase"/>
</dbReference>
<dbReference type="GO" id="GO:0019242">
    <property type="term" value="P:methylglyoxal biosynthetic process"/>
    <property type="evidence" value="ECO:0007669"/>
    <property type="project" value="InterPro"/>
</dbReference>
<dbReference type="InterPro" id="IPR017438">
    <property type="entry name" value="ATP-NAD_kinase_N"/>
</dbReference>
<dbReference type="Proteomes" id="UP000050509">
    <property type="component" value="Unassembled WGS sequence"/>
</dbReference>